<dbReference type="AlphaFoldDB" id="A0A382NAP2"/>
<keyword evidence="2" id="KW-1003">Cell membrane</keyword>
<feature type="non-terminal residue" evidence="8">
    <location>
        <position position="371"/>
    </location>
</feature>
<evidence type="ECO:0000256" key="3">
    <source>
        <dbReference type="ARBA" id="ARBA00022692"/>
    </source>
</evidence>
<comment type="subcellular location">
    <subcellularLocation>
        <location evidence="1">Cell membrane</location>
        <topology evidence="1">Multi-pass membrane protein</topology>
    </subcellularLocation>
</comment>
<evidence type="ECO:0000256" key="2">
    <source>
        <dbReference type="ARBA" id="ARBA00022475"/>
    </source>
</evidence>
<feature type="transmembrane region" description="Helical" evidence="6">
    <location>
        <begin position="112"/>
        <end position="131"/>
    </location>
</feature>
<organism evidence="8">
    <name type="scientific">marine metagenome</name>
    <dbReference type="NCBI Taxonomy" id="408172"/>
    <lineage>
        <taxon>unclassified sequences</taxon>
        <taxon>metagenomes</taxon>
        <taxon>ecological metagenomes</taxon>
    </lineage>
</organism>
<feature type="domain" description="SSD" evidence="7">
    <location>
        <begin position="134"/>
        <end position="263"/>
    </location>
</feature>
<keyword evidence="4 6" id="KW-1133">Transmembrane helix</keyword>
<dbReference type="PROSITE" id="PS50156">
    <property type="entry name" value="SSD"/>
    <property type="match status" value="1"/>
</dbReference>
<evidence type="ECO:0000259" key="7">
    <source>
        <dbReference type="PROSITE" id="PS50156"/>
    </source>
</evidence>
<sequence>FSNPPLTTDSPEFKETVDSTMQAVRNPPQLLAALSYYDTRDGSLLADDGHAVLVNVVLQNPDDPAEHIDIGQFVESIRQASNDAAGFEIGVVSFRILQDELDEILTEDFNRILIYSLVIGLVILILAFRALVAAVIPLVMAIGSIFTALGIAALVSQVYPLVELYAEMILLMGLAVGIDYSLFIVSRYRTERAAGREKIDAITVAANTTGRAVFYAGITVVLSLAGLMLTRDFTFISLALGAIIVVFVAVIASLTLLPGLLSLLGDSINRLRIPFLSRESNQGGIWSTITGWVLARPVPLASLTVAALIALTIPFFSMNLGFNAGADALPDALEGKRALELLEDHFSSSLILPAKVIVDAPNVNSPEIKAA</sequence>
<dbReference type="PANTHER" id="PTHR33406">
    <property type="entry name" value="MEMBRANE PROTEIN MJ1562-RELATED"/>
    <property type="match status" value="1"/>
</dbReference>
<feature type="non-terminal residue" evidence="8">
    <location>
        <position position="1"/>
    </location>
</feature>
<dbReference type="InterPro" id="IPR000731">
    <property type="entry name" value="SSD"/>
</dbReference>
<name>A0A382NAP2_9ZZZZ</name>
<keyword evidence="3 6" id="KW-0812">Transmembrane</keyword>
<dbReference type="PANTHER" id="PTHR33406:SF13">
    <property type="entry name" value="MEMBRANE PROTEIN YDFJ"/>
    <property type="match status" value="1"/>
</dbReference>
<dbReference type="EMBL" id="UINC01098675">
    <property type="protein sequence ID" value="SVC57385.1"/>
    <property type="molecule type" value="Genomic_DNA"/>
</dbReference>
<accession>A0A382NAP2</accession>
<dbReference type="Gene3D" id="1.20.1640.10">
    <property type="entry name" value="Multidrug efflux transporter AcrB transmembrane domain"/>
    <property type="match status" value="1"/>
</dbReference>
<evidence type="ECO:0000256" key="1">
    <source>
        <dbReference type="ARBA" id="ARBA00004651"/>
    </source>
</evidence>
<reference evidence="8" key="1">
    <citation type="submission" date="2018-05" db="EMBL/GenBank/DDBJ databases">
        <authorList>
            <person name="Lanie J.A."/>
            <person name="Ng W.-L."/>
            <person name="Kazmierczak K.M."/>
            <person name="Andrzejewski T.M."/>
            <person name="Davidsen T.M."/>
            <person name="Wayne K.J."/>
            <person name="Tettelin H."/>
            <person name="Glass J.I."/>
            <person name="Rusch D."/>
            <person name="Podicherti R."/>
            <person name="Tsui H.-C.T."/>
            <person name="Winkler M.E."/>
        </authorList>
    </citation>
    <scope>NUCLEOTIDE SEQUENCE</scope>
</reference>
<dbReference type="GO" id="GO:0005886">
    <property type="term" value="C:plasma membrane"/>
    <property type="evidence" value="ECO:0007669"/>
    <property type="project" value="UniProtKB-SubCell"/>
</dbReference>
<dbReference type="Pfam" id="PF03176">
    <property type="entry name" value="MMPL"/>
    <property type="match status" value="1"/>
</dbReference>
<feature type="transmembrane region" description="Helical" evidence="6">
    <location>
        <begin position="212"/>
        <end position="229"/>
    </location>
</feature>
<keyword evidence="5 6" id="KW-0472">Membrane</keyword>
<evidence type="ECO:0000256" key="5">
    <source>
        <dbReference type="ARBA" id="ARBA00023136"/>
    </source>
</evidence>
<dbReference type="InterPro" id="IPR004869">
    <property type="entry name" value="MMPL_dom"/>
</dbReference>
<proteinExistence type="predicted"/>
<feature type="transmembrane region" description="Helical" evidence="6">
    <location>
        <begin position="138"/>
        <end position="159"/>
    </location>
</feature>
<gene>
    <name evidence="8" type="ORF">METZ01_LOCUS310239</name>
</gene>
<dbReference type="SUPFAM" id="SSF82866">
    <property type="entry name" value="Multidrug efflux transporter AcrB transmembrane domain"/>
    <property type="match status" value="1"/>
</dbReference>
<feature type="transmembrane region" description="Helical" evidence="6">
    <location>
        <begin position="235"/>
        <end position="264"/>
    </location>
</feature>
<feature type="transmembrane region" description="Helical" evidence="6">
    <location>
        <begin position="285"/>
        <end position="313"/>
    </location>
</feature>
<feature type="transmembrane region" description="Helical" evidence="6">
    <location>
        <begin position="165"/>
        <end position="186"/>
    </location>
</feature>
<evidence type="ECO:0000256" key="4">
    <source>
        <dbReference type="ARBA" id="ARBA00022989"/>
    </source>
</evidence>
<evidence type="ECO:0000313" key="8">
    <source>
        <dbReference type="EMBL" id="SVC57385.1"/>
    </source>
</evidence>
<protein>
    <recommendedName>
        <fullName evidence="7">SSD domain-containing protein</fullName>
    </recommendedName>
</protein>
<evidence type="ECO:0000256" key="6">
    <source>
        <dbReference type="SAM" id="Phobius"/>
    </source>
</evidence>
<dbReference type="InterPro" id="IPR050545">
    <property type="entry name" value="Mycobact_MmpL"/>
</dbReference>